<feature type="domain" description="RPN1 N-terminal" evidence="6">
    <location>
        <begin position="295"/>
        <end position="375"/>
    </location>
</feature>
<sequence length="598" mass="66988">VGMLLMVGSRFRRYQLLQKFQRSAFDTGSLPVKIAILTERILNMRATNIVQERNTRAKQAIKMALCRRNRVMKALFTKDFELYKWVVKQLGLRLVRFNYMALKDPSKTVNAIAVDGDKVKWMLQQRLWRHRYRPRNVKHPQTGKLVRYTRHLVKPPPANFGKPVPVRQQISKRWPYGVTPERVSGTYTVYNPTAPGRGFGQPSTSGRWTGRERRREKGGVALRLFASCVFELARHTIAMAGGGSGDNKKALHAADEAERAAKERRRVMEEKRRKLEAEKELSEEDQQLKSLLEKQVETITTGSGDVQGAIQAIGEEMRSAASSMTSVPKPLKFLRAHFVPLAAAYEAMPDSEIKKELADVLAVLSTTIPVEKSREKKHVGDEKVDEATTASVVSSEEAAPKEAEGSGAADKAEHPGVGHVKKGATLRYRLAGTNKDITKWGMEFMKTISGEISAEYQSRIADGKDVTELITLVDQIVPYNMSHSAETEAVDLLAETDGIEKLPKLVDSVTAPRVCQYLVGLAHFAANTEERRVLLNVTYQIFTEMKDLPNALIIAMRMNNFGRVRETMKAAIDIKEDRSIARQMCYIYARSSGRASGG</sequence>
<dbReference type="GO" id="GO:0003735">
    <property type="term" value="F:structural constituent of ribosome"/>
    <property type="evidence" value="ECO:0007669"/>
    <property type="project" value="InterPro"/>
</dbReference>
<dbReference type="GO" id="GO:0008540">
    <property type="term" value="C:proteasome regulatory particle, base subcomplex"/>
    <property type="evidence" value="ECO:0007669"/>
    <property type="project" value="TreeGrafter"/>
</dbReference>
<organism evidence="7 8">
    <name type="scientific">Perkinsus olseni</name>
    <name type="common">Perkinsus atlanticus</name>
    <dbReference type="NCBI Taxonomy" id="32597"/>
    <lineage>
        <taxon>Eukaryota</taxon>
        <taxon>Sar</taxon>
        <taxon>Alveolata</taxon>
        <taxon>Perkinsozoa</taxon>
        <taxon>Perkinsea</taxon>
        <taxon>Perkinsida</taxon>
        <taxon>Perkinsidae</taxon>
        <taxon>Perkinsus</taxon>
    </lineage>
</organism>
<dbReference type="PANTHER" id="PTHR10943">
    <property type="entry name" value="26S PROTEASOME NON-ATPASE REGULATORY SUBUNIT"/>
    <property type="match status" value="1"/>
</dbReference>
<comment type="caution">
    <text evidence="7">The sequence shown here is derived from an EMBL/GenBank/DDBJ whole genome shotgun (WGS) entry which is preliminary data.</text>
</comment>
<accession>A0A7J6QGJ4</accession>
<feature type="non-terminal residue" evidence="7">
    <location>
        <position position="1"/>
    </location>
</feature>
<reference evidence="7 8" key="1">
    <citation type="submission" date="2020-04" db="EMBL/GenBank/DDBJ databases">
        <title>Perkinsus olseni comparative genomics.</title>
        <authorList>
            <person name="Bogema D.R."/>
        </authorList>
    </citation>
    <scope>NUCLEOTIDE SEQUENCE [LARGE SCALE GENOMIC DNA]</scope>
    <source>
        <strain evidence="7 8">ATCC PRA-207</strain>
    </source>
</reference>
<evidence type="ECO:0000256" key="5">
    <source>
        <dbReference type="SAM" id="MobiDB-lite"/>
    </source>
</evidence>
<dbReference type="GO" id="GO:0034515">
    <property type="term" value="C:proteasome storage granule"/>
    <property type="evidence" value="ECO:0007669"/>
    <property type="project" value="TreeGrafter"/>
</dbReference>
<evidence type="ECO:0000256" key="3">
    <source>
        <dbReference type="ARBA" id="ARBA00022980"/>
    </source>
</evidence>
<evidence type="ECO:0000313" key="8">
    <source>
        <dbReference type="Proteomes" id="UP000553632"/>
    </source>
</evidence>
<dbReference type="SUPFAM" id="SSF47060">
    <property type="entry name" value="S15/NS1 RNA-binding domain"/>
    <property type="match status" value="1"/>
</dbReference>
<keyword evidence="3" id="KW-0689">Ribosomal protein</keyword>
<dbReference type="Gene3D" id="1.10.287.10">
    <property type="entry name" value="S15/NS1, RNA-binding"/>
    <property type="match status" value="1"/>
</dbReference>
<evidence type="ECO:0000256" key="1">
    <source>
        <dbReference type="ARBA" id="ARBA00008434"/>
    </source>
</evidence>
<dbReference type="Pfam" id="PF17781">
    <property type="entry name" value="RPN1_RPN2_N"/>
    <property type="match status" value="2"/>
</dbReference>
<dbReference type="PANTHER" id="PTHR10943:SF1">
    <property type="entry name" value="26S PROTEASOME NON-ATPASE REGULATORY SUBUNIT 2"/>
    <property type="match status" value="1"/>
</dbReference>
<evidence type="ECO:0000259" key="6">
    <source>
        <dbReference type="Pfam" id="PF17781"/>
    </source>
</evidence>
<dbReference type="GO" id="GO:0005634">
    <property type="term" value="C:nucleus"/>
    <property type="evidence" value="ECO:0007669"/>
    <property type="project" value="TreeGrafter"/>
</dbReference>
<dbReference type="InterPro" id="IPR000589">
    <property type="entry name" value="Ribosomal_uS15"/>
</dbReference>
<feature type="compositionally biased region" description="Basic and acidic residues" evidence="5">
    <location>
        <begin position="398"/>
        <end position="416"/>
    </location>
</feature>
<dbReference type="GO" id="GO:0006412">
    <property type="term" value="P:translation"/>
    <property type="evidence" value="ECO:0007669"/>
    <property type="project" value="InterPro"/>
</dbReference>
<dbReference type="Proteomes" id="UP000553632">
    <property type="component" value="Unassembled WGS sequence"/>
</dbReference>
<dbReference type="GO" id="GO:0005840">
    <property type="term" value="C:ribosome"/>
    <property type="evidence" value="ECO:0007669"/>
    <property type="project" value="UniProtKB-KW"/>
</dbReference>
<evidence type="ECO:0000256" key="4">
    <source>
        <dbReference type="ARBA" id="ARBA00023274"/>
    </source>
</evidence>
<keyword evidence="8" id="KW-1185">Reference proteome</keyword>
<feature type="compositionally biased region" description="Basic and acidic residues" evidence="5">
    <location>
        <begin position="371"/>
        <end position="386"/>
    </location>
</feature>
<dbReference type="EMBL" id="JABANO010033071">
    <property type="protein sequence ID" value="KAF4707495.1"/>
    <property type="molecule type" value="Genomic_DNA"/>
</dbReference>
<keyword evidence="2" id="KW-0677">Repeat</keyword>
<feature type="region of interest" description="Disordered" evidence="5">
    <location>
        <begin position="371"/>
        <end position="417"/>
    </location>
</feature>
<comment type="similarity">
    <text evidence="1">Belongs to the universal ribosomal protein uS15 family.</text>
</comment>
<feature type="compositionally biased region" description="Basic and acidic residues" evidence="5">
    <location>
        <begin position="246"/>
        <end position="265"/>
    </location>
</feature>
<keyword evidence="7" id="KW-0647">Proteasome</keyword>
<dbReference type="SMART" id="SM01387">
    <property type="entry name" value="Ribosomal_S15"/>
    <property type="match status" value="1"/>
</dbReference>
<feature type="non-terminal residue" evidence="7">
    <location>
        <position position="598"/>
    </location>
</feature>
<dbReference type="InterPro" id="IPR009068">
    <property type="entry name" value="uS15_NS1_RNA-bd_sf"/>
</dbReference>
<dbReference type="Pfam" id="PF00312">
    <property type="entry name" value="Ribosomal_S15"/>
    <property type="match status" value="1"/>
</dbReference>
<dbReference type="AlphaFoldDB" id="A0A7J6QGJ4"/>
<name>A0A7J6QGJ4_PEROL</name>
<feature type="domain" description="RPN1 N-terminal" evidence="6">
    <location>
        <begin position="421"/>
        <end position="591"/>
    </location>
</feature>
<feature type="region of interest" description="Disordered" evidence="5">
    <location>
        <begin position="192"/>
        <end position="213"/>
    </location>
</feature>
<keyword evidence="4" id="KW-0687">Ribonucleoprotein</keyword>
<evidence type="ECO:0000256" key="2">
    <source>
        <dbReference type="ARBA" id="ARBA00022737"/>
    </source>
</evidence>
<gene>
    <name evidence="7" type="primary">PSMD2_5</name>
    <name evidence="7" type="ORF">FOZ63_032364</name>
</gene>
<proteinExistence type="inferred from homology"/>
<feature type="region of interest" description="Disordered" evidence="5">
    <location>
        <begin position="244"/>
        <end position="265"/>
    </location>
</feature>
<protein>
    <submittedName>
        <fullName evidence="7">26S proteasome non-ATPase regulatory subunit 2</fullName>
    </submittedName>
</protein>
<evidence type="ECO:0000313" key="7">
    <source>
        <dbReference type="EMBL" id="KAF4707495.1"/>
    </source>
</evidence>
<dbReference type="GO" id="GO:1990904">
    <property type="term" value="C:ribonucleoprotein complex"/>
    <property type="evidence" value="ECO:0007669"/>
    <property type="project" value="UniProtKB-KW"/>
</dbReference>
<dbReference type="InterPro" id="IPR040892">
    <property type="entry name" value="RPN1_N"/>
</dbReference>
<dbReference type="GO" id="GO:0043161">
    <property type="term" value="P:proteasome-mediated ubiquitin-dependent protein catabolic process"/>
    <property type="evidence" value="ECO:0007669"/>
    <property type="project" value="TreeGrafter"/>
</dbReference>